<proteinExistence type="predicted"/>
<accession>B3E398</accession>
<dbReference type="Proteomes" id="UP000002420">
    <property type="component" value="Chromosome"/>
</dbReference>
<reference evidence="2 3" key="1">
    <citation type="submission" date="2008-05" db="EMBL/GenBank/DDBJ databases">
        <title>Complete sequence of chromosome of Geobacter lovleyi SZ.</title>
        <authorList>
            <consortium name="US DOE Joint Genome Institute"/>
            <person name="Lucas S."/>
            <person name="Copeland A."/>
            <person name="Lapidus A."/>
            <person name="Glavina del Rio T."/>
            <person name="Dalin E."/>
            <person name="Tice H."/>
            <person name="Bruce D."/>
            <person name="Goodwin L."/>
            <person name="Pitluck S."/>
            <person name="Chertkov O."/>
            <person name="Meincke L."/>
            <person name="Brettin T."/>
            <person name="Detter J.C."/>
            <person name="Han C."/>
            <person name="Tapia R."/>
            <person name="Kuske C.R."/>
            <person name="Schmutz J."/>
            <person name="Larimer F."/>
            <person name="Land M."/>
            <person name="Hauser L."/>
            <person name="Kyrpides N."/>
            <person name="Mikhailova N."/>
            <person name="Sung Y."/>
            <person name="Fletcher K.E."/>
            <person name="Ritalahti K.M."/>
            <person name="Loeffler F.E."/>
            <person name="Richardson P."/>
        </authorList>
    </citation>
    <scope>NUCLEOTIDE SEQUENCE [LARGE SCALE GENOMIC DNA]</scope>
    <source>
        <strain evidence="3">ATCC BAA-1151 / DSM 17278 / SZ</strain>
    </source>
</reference>
<dbReference type="eggNOG" id="COG0745">
    <property type="taxonomic scope" value="Bacteria"/>
</dbReference>
<feature type="compositionally biased region" description="Low complexity" evidence="1">
    <location>
        <begin position="133"/>
        <end position="146"/>
    </location>
</feature>
<gene>
    <name evidence="2" type="ordered locus">Glov_0583</name>
</gene>
<dbReference type="STRING" id="398767.Glov_0583"/>
<sequence>MDILAITDIPRMTALFERLARQIPGLTVVSEIHRGIEELESRKPELVFIQNHLAGLSADILHKHLKSRLGQRTARFGLISAPSAIDSDSSAVFEIILDPALSDEELEQALLSLLQQQDQPAKPIATQEQTTVPQPGSPEQEPPGLLTRPPVFPPQNVQQQLSLMPDPPVPVESDQTPAAPLTYELPRRPGISIISDFSKQLDTRSDTLQPDPAPFNRHEHELRIRDLHQEPHLISDFEPSQPWYRKTAFLLVSGTLLVVVAVSLFQHRSSRTAPASKATSEQKAPAAAPTPPAVAPQPEKKPAFSSHGSGRPRSLPSFIPKEGLDPGYGKDNPGWENYRGQTNEYRVFREKDGAIKAIQVIDRSGAGIQESFYTSTLKELAGATAMRSTSSEIKEGYEIRRGDLAGLQLVQYRDAQGGRMRGFVITWP</sequence>
<feature type="compositionally biased region" description="Polar residues" evidence="1">
    <location>
        <begin position="271"/>
        <end position="282"/>
    </location>
</feature>
<dbReference type="AlphaFoldDB" id="B3E398"/>
<organism evidence="2 3">
    <name type="scientific">Trichlorobacter lovleyi (strain ATCC BAA-1151 / DSM 17278 / SZ)</name>
    <name type="common">Geobacter lovleyi</name>
    <dbReference type="NCBI Taxonomy" id="398767"/>
    <lineage>
        <taxon>Bacteria</taxon>
        <taxon>Pseudomonadati</taxon>
        <taxon>Thermodesulfobacteriota</taxon>
        <taxon>Desulfuromonadia</taxon>
        <taxon>Geobacterales</taxon>
        <taxon>Geobacteraceae</taxon>
        <taxon>Trichlorobacter</taxon>
    </lineage>
</organism>
<name>B3E398_TRIL1</name>
<evidence type="ECO:0000313" key="3">
    <source>
        <dbReference type="Proteomes" id="UP000002420"/>
    </source>
</evidence>
<feature type="region of interest" description="Disordered" evidence="1">
    <location>
        <begin position="117"/>
        <end position="176"/>
    </location>
</feature>
<dbReference type="RefSeq" id="WP_012468666.1">
    <property type="nucleotide sequence ID" value="NC_010814.1"/>
</dbReference>
<dbReference type="EMBL" id="CP001089">
    <property type="protein sequence ID" value="ACD94310.1"/>
    <property type="molecule type" value="Genomic_DNA"/>
</dbReference>
<dbReference type="HOGENOM" id="CLU_672256_0_0_7"/>
<dbReference type="OrthoDB" id="5398650at2"/>
<feature type="region of interest" description="Disordered" evidence="1">
    <location>
        <begin position="270"/>
        <end position="334"/>
    </location>
</feature>
<evidence type="ECO:0000256" key="1">
    <source>
        <dbReference type="SAM" id="MobiDB-lite"/>
    </source>
</evidence>
<keyword evidence="3" id="KW-1185">Reference proteome</keyword>
<protein>
    <submittedName>
        <fullName evidence="2">Uncharacterized protein</fullName>
    </submittedName>
</protein>
<evidence type="ECO:0000313" key="2">
    <source>
        <dbReference type="EMBL" id="ACD94310.1"/>
    </source>
</evidence>
<dbReference type="KEGG" id="glo:Glov_0583"/>